<gene>
    <name evidence="2" type="ORF">CCUG63697_03213</name>
</gene>
<name>A0A4R8QYP4_9MYCO</name>
<evidence type="ECO:0000313" key="2">
    <source>
        <dbReference type="EMBL" id="TDZ48684.1"/>
    </source>
</evidence>
<keyword evidence="3" id="KW-1185">Reference proteome</keyword>
<dbReference type="Proteomes" id="UP000295165">
    <property type="component" value="Unassembled WGS sequence"/>
</dbReference>
<proteinExistence type="predicted"/>
<dbReference type="Pfam" id="PF06114">
    <property type="entry name" value="Peptidase_M78"/>
    <property type="match status" value="1"/>
</dbReference>
<evidence type="ECO:0000313" key="3">
    <source>
        <dbReference type="Proteomes" id="UP000295165"/>
    </source>
</evidence>
<accession>A0A4R8QYP4</accession>
<dbReference type="RefSeq" id="WP_237158225.1">
    <property type="nucleotide sequence ID" value="NZ_PECB01000002.1"/>
</dbReference>
<protein>
    <recommendedName>
        <fullName evidence="1">IrrE N-terminal-like domain-containing protein</fullName>
    </recommendedName>
</protein>
<sequence length="344" mass="37552">MPRIFDGVPAQVEAMRRAWEGQGGSLEDLTHDAFGALTEHDELTVLRVPEFVPDDSQLGCSVAGGYRWNPPTLLVTDSMSHRRQQFTLLHELGHHIQKTDIALGTRIVEHREPEAFEDACCDAFAAGLLLPDDLVSPHLADRGPTVRTATELFDTSNASRAAICVRLAALLPSAGVAVVLDDAGIVTFAAARGGLYPPARGSDQTRNPLVAAALQTQRDGRIVTRDDGQIWYRTGHSSDRLYGQAAWAGDRLFVLMVAYSAPWLSFSPPLPGTAEDSTARVEECEHCEQSFAVESVCPTCSEPRCPAGHCECTTKTYKACRRCFLQRHRSQFAPASDICRECTS</sequence>
<dbReference type="Gene3D" id="1.10.10.2910">
    <property type="match status" value="1"/>
</dbReference>
<dbReference type="AlphaFoldDB" id="A0A4R8QYP4"/>
<organism evidence="2 3">
    <name type="scientific">Mycobacteroides franklinii</name>
    <dbReference type="NCBI Taxonomy" id="948102"/>
    <lineage>
        <taxon>Bacteria</taxon>
        <taxon>Bacillati</taxon>
        <taxon>Actinomycetota</taxon>
        <taxon>Actinomycetes</taxon>
        <taxon>Mycobacteriales</taxon>
        <taxon>Mycobacteriaceae</taxon>
        <taxon>Mycobacteroides</taxon>
    </lineage>
</organism>
<evidence type="ECO:0000259" key="1">
    <source>
        <dbReference type="Pfam" id="PF06114"/>
    </source>
</evidence>
<reference evidence="2 3" key="1">
    <citation type="journal article" date="2019" name="Sci. Rep.">
        <title>Extended insight into the Mycobacterium chelonae-abscessus complex through whole genome sequencing of Mycobacterium salmoniphilum outbreak and Mycobacterium salmoniphilum-like strains.</title>
        <authorList>
            <person name="Behra P.R.K."/>
            <person name="Das S."/>
            <person name="Pettersson B.M.F."/>
            <person name="Shirreff L."/>
            <person name="DuCote T."/>
            <person name="Jacobsson K.G."/>
            <person name="Ennis D.G."/>
            <person name="Kirsebom L.A."/>
        </authorList>
    </citation>
    <scope>NUCLEOTIDE SEQUENCE [LARGE SCALE GENOMIC DNA]</scope>
    <source>
        <strain evidence="2 3">CCUG 63697</strain>
    </source>
</reference>
<comment type="caution">
    <text evidence="2">The sequence shown here is derived from an EMBL/GenBank/DDBJ whole genome shotgun (WGS) entry which is preliminary data.</text>
</comment>
<feature type="domain" description="IrrE N-terminal-like" evidence="1">
    <location>
        <begin position="70"/>
        <end position="167"/>
    </location>
</feature>
<dbReference type="EMBL" id="PECC01000028">
    <property type="protein sequence ID" value="TDZ48684.1"/>
    <property type="molecule type" value="Genomic_DNA"/>
</dbReference>
<dbReference type="InterPro" id="IPR010359">
    <property type="entry name" value="IrrE_HExxH"/>
</dbReference>